<dbReference type="InterPro" id="IPR039425">
    <property type="entry name" value="RNA_pol_sigma-70-like"/>
</dbReference>
<sequence>MKDDVVWAQFKNGSEEAFALLYKQHAKLLYAYGIKLVKDRDLVEDCIHDLFMDLWRRKEFLSETDSIKLYLLKALKRKILRVLSKNKKNQDAAYSLSDDYTSQVEFSHESLLISAQLTSEQEEKLKQGIDKLSHNQREIIFLRFYARLSYEEIASMLAINYQSVKNLMFRSMKSLRKEFVSLLVGFYFFL</sequence>
<dbReference type="InterPro" id="IPR013249">
    <property type="entry name" value="RNA_pol_sigma70_r4_t2"/>
</dbReference>
<keyword evidence="8" id="KW-1185">Reference proteome</keyword>
<dbReference type="PANTHER" id="PTHR43133">
    <property type="entry name" value="RNA POLYMERASE ECF-TYPE SIGMA FACTO"/>
    <property type="match status" value="1"/>
</dbReference>
<evidence type="ECO:0000256" key="4">
    <source>
        <dbReference type="ARBA" id="ARBA00023163"/>
    </source>
</evidence>
<dbReference type="SUPFAM" id="SSF88946">
    <property type="entry name" value="Sigma2 domain of RNA polymerase sigma factors"/>
    <property type="match status" value="1"/>
</dbReference>
<dbReference type="PANTHER" id="PTHR43133:SF46">
    <property type="entry name" value="RNA POLYMERASE SIGMA-70 FACTOR ECF SUBFAMILY"/>
    <property type="match status" value="1"/>
</dbReference>
<dbReference type="InterPro" id="IPR013325">
    <property type="entry name" value="RNA_pol_sigma_r2"/>
</dbReference>
<dbReference type="RefSeq" id="WP_302037549.1">
    <property type="nucleotide sequence ID" value="NZ_JAUKPO010000005.1"/>
</dbReference>
<evidence type="ECO:0000313" key="7">
    <source>
        <dbReference type="EMBL" id="MDO1446744.1"/>
    </source>
</evidence>
<dbReference type="Pfam" id="PF08281">
    <property type="entry name" value="Sigma70_r4_2"/>
    <property type="match status" value="1"/>
</dbReference>
<dbReference type="Gene3D" id="1.10.1740.10">
    <property type="match status" value="1"/>
</dbReference>
<evidence type="ECO:0000256" key="2">
    <source>
        <dbReference type="ARBA" id="ARBA00023015"/>
    </source>
</evidence>
<feature type="domain" description="RNA polymerase sigma factor 70 region 4 type 2" evidence="6">
    <location>
        <begin position="124"/>
        <end position="175"/>
    </location>
</feature>
<dbReference type="CDD" id="cd06171">
    <property type="entry name" value="Sigma70_r4"/>
    <property type="match status" value="1"/>
</dbReference>
<reference evidence="7" key="1">
    <citation type="submission" date="2023-07" db="EMBL/GenBank/DDBJ databases">
        <title>The genome sequence of Rhodocytophaga aerolata KACC 12507.</title>
        <authorList>
            <person name="Zhang X."/>
        </authorList>
    </citation>
    <scope>NUCLEOTIDE SEQUENCE</scope>
    <source>
        <strain evidence="7">KACC 12507</strain>
    </source>
</reference>
<keyword evidence="2" id="KW-0805">Transcription regulation</keyword>
<keyword evidence="4" id="KW-0804">Transcription</keyword>
<evidence type="ECO:0000259" key="5">
    <source>
        <dbReference type="Pfam" id="PF04542"/>
    </source>
</evidence>
<protein>
    <submittedName>
        <fullName evidence="7">Sigma-70 family RNA polymerase sigma factor</fullName>
    </submittedName>
</protein>
<comment type="caution">
    <text evidence="7">The sequence shown here is derived from an EMBL/GenBank/DDBJ whole genome shotgun (WGS) entry which is preliminary data.</text>
</comment>
<evidence type="ECO:0000256" key="1">
    <source>
        <dbReference type="ARBA" id="ARBA00010641"/>
    </source>
</evidence>
<dbReference type="InterPro" id="IPR013324">
    <property type="entry name" value="RNA_pol_sigma_r3/r4-like"/>
</dbReference>
<comment type="similarity">
    <text evidence="1">Belongs to the sigma-70 factor family. ECF subfamily.</text>
</comment>
<evidence type="ECO:0000259" key="6">
    <source>
        <dbReference type="Pfam" id="PF08281"/>
    </source>
</evidence>
<evidence type="ECO:0000313" key="8">
    <source>
        <dbReference type="Proteomes" id="UP001168528"/>
    </source>
</evidence>
<dbReference type="SUPFAM" id="SSF88659">
    <property type="entry name" value="Sigma3 and sigma4 domains of RNA polymerase sigma factors"/>
    <property type="match status" value="1"/>
</dbReference>
<evidence type="ECO:0000256" key="3">
    <source>
        <dbReference type="ARBA" id="ARBA00023082"/>
    </source>
</evidence>
<gene>
    <name evidence="7" type="ORF">Q0590_10805</name>
</gene>
<name>A0ABT8R3S0_9BACT</name>
<dbReference type="Gene3D" id="1.10.10.10">
    <property type="entry name" value="Winged helix-like DNA-binding domain superfamily/Winged helix DNA-binding domain"/>
    <property type="match status" value="1"/>
</dbReference>
<dbReference type="InterPro" id="IPR007627">
    <property type="entry name" value="RNA_pol_sigma70_r2"/>
</dbReference>
<dbReference type="EMBL" id="JAUKPO010000005">
    <property type="protein sequence ID" value="MDO1446744.1"/>
    <property type="molecule type" value="Genomic_DNA"/>
</dbReference>
<proteinExistence type="inferred from homology"/>
<dbReference type="NCBIfam" id="TIGR02937">
    <property type="entry name" value="sigma70-ECF"/>
    <property type="match status" value="1"/>
</dbReference>
<dbReference type="Proteomes" id="UP001168528">
    <property type="component" value="Unassembled WGS sequence"/>
</dbReference>
<accession>A0ABT8R3S0</accession>
<dbReference type="Pfam" id="PF04542">
    <property type="entry name" value="Sigma70_r2"/>
    <property type="match status" value="1"/>
</dbReference>
<organism evidence="7 8">
    <name type="scientific">Rhodocytophaga aerolata</name>
    <dbReference type="NCBI Taxonomy" id="455078"/>
    <lineage>
        <taxon>Bacteria</taxon>
        <taxon>Pseudomonadati</taxon>
        <taxon>Bacteroidota</taxon>
        <taxon>Cytophagia</taxon>
        <taxon>Cytophagales</taxon>
        <taxon>Rhodocytophagaceae</taxon>
        <taxon>Rhodocytophaga</taxon>
    </lineage>
</organism>
<feature type="domain" description="RNA polymerase sigma-70 region 2" evidence="5">
    <location>
        <begin position="21"/>
        <end position="88"/>
    </location>
</feature>
<dbReference type="InterPro" id="IPR014284">
    <property type="entry name" value="RNA_pol_sigma-70_dom"/>
</dbReference>
<keyword evidence="3" id="KW-0731">Sigma factor</keyword>
<dbReference type="InterPro" id="IPR036388">
    <property type="entry name" value="WH-like_DNA-bd_sf"/>
</dbReference>